<dbReference type="PANTHER" id="PTHR30222:SF18">
    <property type="entry name" value="BIFUNCTIONAL POLYHYDROXYBUTYRATE SYNTHASE _ ABC TRANSPORTER PERIPLASMIC BINDING PROTEIN-RELATED"/>
    <property type="match status" value="1"/>
</dbReference>
<dbReference type="PANTHER" id="PTHR30222">
    <property type="entry name" value="SPERMIDINE/PUTRESCINE-BINDING PERIPLASMIC PROTEIN"/>
    <property type="match status" value="1"/>
</dbReference>
<dbReference type="GO" id="GO:0030288">
    <property type="term" value="C:outer membrane-bounded periplasmic space"/>
    <property type="evidence" value="ECO:0007669"/>
    <property type="project" value="UniProtKB-ARBA"/>
</dbReference>
<comment type="subcellular location">
    <subcellularLocation>
        <location evidence="1 6">Periplasm</location>
    </subcellularLocation>
</comment>
<gene>
    <name evidence="7" type="primary">potF</name>
    <name evidence="7" type="ORF">REG_1675</name>
</gene>
<keyword evidence="8" id="KW-1185">Reference proteome</keyword>
<evidence type="ECO:0000313" key="8">
    <source>
        <dbReference type="Proteomes" id="UP000005726"/>
    </source>
</evidence>
<reference evidence="7" key="1">
    <citation type="journal article" date="2009" name="Environ. Microbiol.">
        <title>Dynamics of genome evolution in facultative symbionts of aphids.</title>
        <authorList>
            <person name="Degnan P.H."/>
            <person name="Leonardo T.E."/>
            <person name="Cass B.N."/>
            <person name="Hurwitz B."/>
            <person name="Stern D."/>
            <person name="Gibbs R.A."/>
            <person name="Richards S."/>
            <person name="Moran N.A."/>
        </authorList>
    </citation>
    <scope>NUCLEOTIDE SEQUENCE [LARGE SCALE GENOMIC DNA]</scope>
    <source>
        <strain evidence="7">LSR1</strain>
    </source>
</reference>
<evidence type="ECO:0000256" key="1">
    <source>
        <dbReference type="ARBA" id="ARBA00004418"/>
    </source>
</evidence>
<dbReference type="HOGENOM" id="CLU_026974_1_4_6"/>
<dbReference type="GO" id="GO:0015846">
    <property type="term" value="P:polyamine transport"/>
    <property type="evidence" value="ECO:0007669"/>
    <property type="project" value="InterPro"/>
</dbReference>
<keyword evidence="3 6" id="KW-0813">Transport</keyword>
<protein>
    <recommendedName>
        <fullName evidence="6">Putrescine-binding periplasmic protein</fullName>
    </recommendedName>
</protein>
<proteinExistence type="inferred from homology"/>
<evidence type="ECO:0000256" key="6">
    <source>
        <dbReference type="PIRNR" id="PIRNR019574"/>
    </source>
</evidence>
<dbReference type="Gene3D" id="3.40.190.10">
    <property type="entry name" value="Periplasmic binding protein-like II"/>
    <property type="match status" value="2"/>
</dbReference>
<sequence length="379" mass="42547">MTESYRYSSNRYKKGWMGLWRIIAGLLMVVSICALAEKKTLHIYNWSNYIAPNTLANFEQETGIKIIYDLFDSNEVLDGKLMAGSTGFDLVVPSASFFERQLEAKVFQPLDKKALPNYKNLDPELLKRVANYDADNQFAIPYLWNTTVIGYNVEKIKEALGEDAPTNSWDLVLKAENLAKLKNCGVSFLDAPSEIFATVLHYLGKDANSQLASDYTGSATELLLTLRPNIRYFHSSKYINDLANGDICVAVGWNGDIVQAANRIKEANNGVNIAYSIPKEGALVTFDVFAMPADAKHPQEAYQFLNYLMRPDVIANISDHVYYANANQQATQLIKAEVRDHPGIYPPADIRANMFTLKLHPAKLDRIITRAWTKVKSGK</sequence>
<dbReference type="SUPFAM" id="SSF53850">
    <property type="entry name" value="Periplasmic binding protein-like II"/>
    <property type="match status" value="1"/>
</dbReference>
<dbReference type="Pfam" id="PF13416">
    <property type="entry name" value="SBP_bac_8"/>
    <property type="match status" value="1"/>
</dbReference>
<keyword evidence="5 6" id="KW-0574">Periplasm</keyword>
<organism evidence="7 8">
    <name type="scientific">Candidatus Regiella insecticola LSR1</name>
    <dbReference type="NCBI Taxonomy" id="663321"/>
    <lineage>
        <taxon>Bacteria</taxon>
        <taxon>Pseudomonadati</taxon>
        <taxon>Pseudomonadota</taxon>
        <taxon>Gammaproteobacteria</taxon>
        <taxon>Enterobacterales</taxon>
        <taxon>Enterobacteriaceae</taxon>
        <taxon>aphid secondary symbionts</taxon>
        <taxon>Candidatus Regiella</taxon>
    </lineage>
</organism>
<dbReference type="AlphaFoldDB" id="E0WUL0"/>
<dbReference type="STRING" id="663321.REG_1675"/>
<keyword evidence="4" id="KW-0732">Signal</keyword>
<name>E0WUL0_9ENTR</name>
<evidence type="ECO:0000256" key="4">
    <source>
        <dbReference type="ARBA" id="ARBA00022729"/>
    </source>
</evidence>
<evidence type="ECO:0000256" key="2">
    <source>
        <dbReference type="ARBA" id="ARBA00007173"/>
    </source>
</evidence>
<dbReference type="eggNOG" id="COG0687">
    <property type="taxonomic scope" value="Bacteria"/>
</dbReference>
<dbReference type="InterPro" id="IPR001188">
    <property type="entry name" value="Sperm_putr-bd"/>
</dbReference>
<dbReference type="PIRSF" id="PIRSF019574">
    <property type="entry name" value="Periplasmic_polyamine_BP"/>
    <property type="match status" value="1"/>
</dbReference>
<evidence type="ECO:0000313" key="7">
    <source>
        <dbReference type="EMBL" id="EFL91314.1"/>
    </source>
</evidence>
<comment type="similarity">
    <text evidence="2 6">Belongs to the bacterial solute-binding protein PotD/PotF family.</text>
</comment>
<dbReference type="NCBIfam" id="NF007962">
    <property type="entry name" value="PRK10682.1"/>
    <property type="match status" value="1"/>
</dbReference>
<dbReference type="Proteomes" id="UP000005726">
    <property type="component" value="Unassembled WGS sequence"/>
</dbReference>
<dbReference type="PRINTS" id="PR00909">
    <property type="entry name" value="SPERMDNBNDNG"/>
</dbReference>
<evidence type="ECO:0000256" key="5">
    <source>
        <dbReference type="ARBA" id="ARBA00022764"/>
    </source>
</evidence>
<dbReference type="GO" id="GO:0019808">
    <property type="term" value="F:polyamine binding"/>
    <property type="evidence" value="ECO:0007669"/>
    <property type="project" value="InterPro"/>
</dbReference>
<comment type="function">
    <text evidence="6">Required for the activity of the bacterial periplasmic transport system of putrescine.</text>
</comment>
<dbReference type="EMBL" id="GL379674">
    <property type="protein sequence ID" value="EFL91314.1"/>
    <property type="molecule type" value="Genomic_DNA"/>
</dbReference>
<dbReference type="CDD" id="cd13659">
    <property type="entry name" value="PBP2_PotF"/>
    <property type="match status" value="1"/>
</dbReference>
<dbReference type="InterPro" id="IPR006059">
    <property type="entry name" value="SBP"/>
</dbReference>
<evidence type="ECO:0000256" key="3">
    <source>
        <dbReference type="ARBA" id="ARBA00022448"/>
    </source>
</evidence>
<accession>E0WUL0</accession>